<dbReference type="Pfam" id="PF13495">
    <property type="entry name" value="Phage_int_SAM_4"/>
    <property type="match status" value="1"/>
</dbReference>
<keyword evidence="4" id="KW-0233">DNA recombination</keyword>
<evidence type="ECO:0000256" key="2">
    <source>
        <dbReference type="ARBA" id="ARBA00022908"/>
    </source>
</evidence>
<dbReference type="SUPFAM" id="SSF56349">
    <property type="entry name" value="DNA breaking-rejoining enzymes"/>
    <property type="match status" value="1"/>
</dbReference>
<dbReference type="PROSITE" id="PS51898">
    <property type="entry name" value="TYR_RECOMBINASE"/>
    <property type="match status" value="1"/>
</dbReference>
<dbReference type="InterPro" id="IPR002104">
    <property type="entry name" value="Integrase_catalytic"/>
</dbReference>
<reference evidence="6" key="1">
    <citation type="journal article" date="2018" name="Int. J. Syst. Evol. Microbiol.">
        <title>Carboxylicivirga sediminis sp. nov., isolated from coastal sediment.</title>
        <authorList>
            <person name="Wang F.Q."/>
            <person name="Ren L.H."/>
            <person name="Zou R.J."/>
            <person name="Sun Y.Z."/>
            <person name="Liu X.J."/>
            <person name="Jiang F."/>
            <person name="Liu L.J."/>
        </authorList>
    </citation>
    <scope>NUCLEOTIDE SEQUENCE</scope>
    <source>
        <strain evidence="6">JR1</strain>
    </source>
</reference>
<comment type="caution">
    <text evidence="6">The sequence shown here is derived from an EMBL/GenBank/DDBJ whole genome shotgun (WGS) entry which is preliminary data.</text>
</comment>
<feature type="domain" description="Tyr recombinase" evidence="5">
    <location>
        <begin position="91"/>
        <end position="263"/>
    </location>
</feature>
<accession>A0A941J0W4</accession>
<proteinExistence type="inferred from homology"/>
<dbReference type="GO" id="GO:0006310">
    <property type="term" value="P:DNA recombination"/>
    <property type="evidence" value="ECO:0007669"/>
    <property type="project" value="UniProtKB-KW"/>
</dbReference>
<dbReference type="PANTHER" id="PTHR30349:SF41">
    <property type="entry name" value="INTEGRASE_RECOMBINASE PROTEIN MJ0367-RELATED"/>
    <property type="match status" value="1"/>
</dbReference>
<dbReference type="Pfam" id="PF00589">
    <property type="entry name" value="Phage_integrase"/>
    <property type="match status" value="1"/>
</dbReference>
<gene>
    <name evidence="6" type="ORF">KDU71_22520</name>
</gene>
<dbReference type="Gene3D" id="1.10.150.130">
    <property type="match status" value="1"/>
</dbReference>
<dbReference type="RefSeq" id="WP_212193386.1">
    <property type="nucleotide sequence ID" value="NZ_JAGTAR010000071.1"/>
</dbReference>
<dbReference type="Gene3D" id="1.10.443.10">
    <property type="entry name" value="Intergrase catalytic core"/>
    <property type="match status" value="1"/>
</dbReference>
<organism evidence="6 7">
    <name type="scientific">Carboxylicivirga sediminis</name>
    <dbReference type="NCBI Taxonomy" id="2006564"/>
    <lineage>
        <taxon>Bacteria</taxon>
        <taxon>Pseudomonadati</taxon>
        <taxon>Bacteroidota</taxon>
        <taxon>Bacteroidia</taxon>
        <taxon>Marinilabiliales</taxon>
        <taxon>Marinilabiliaceae</taxon>
        <taxon>Carboxylicivirga</taxon>
    </lineage>
</organism>
<keyword evidence="7" id="KW-1185">Reference proteome</keyword>
<reference evidence="6" key="2">
    <citation type="submission" date="2021-04" db="EMBL/GenBank/DDBJ databases">
        <authorList>
            <person name="Zhang T."/>
            <person name="Zhang Y."/>
            <person name="Lu D."/>
            <person name="Zuo D."/>
            <person name="Du Z."/>
        </authorList>
    </citation>
    <scope>NUCLEOTIDE SEQUENCE</scope>
    <source>
        <strain evidence="6">JR1</strain>
    </source>
</reference>
<dbReference type="AlphaFoldDB" id="A0A941J0W4"/>
<comment type="similarity">
    <text evidence="1">Belongs to the 'phage' integrase family.</text>
</comment>
<dbReference type="EMBL" id="JAGTAR010000071">
    <property type="protein sequence ID" value="MBR8538363.1"/>
    <property type="molecule type" value="Genomic_DNA"/>
</dbReference>
<evidence type="ECO:0000256" key="3">
    <source>
        <dbReference type="ARBA" id="ARBA00023125"/>
    </source>
</evidence>
<protein>
    <submittedName>
        <fullName evidence="6">Tyrosine-type recombinase/integrase</fullName>
    </submittedName>
</protein>
<sequence>MHLKAYSMNTVNTYYYYVLRLLNCYRQNSLEQINAFDSDVINDYHQKMIGEKSYSEQTINQSINAIKLYYNGFLNREIQLEQVVRPKVGKTLPKVWSKEEIQSILNSINNIKQKTIIALIYGSGLRIGEALRLRIEDVDSKRMRLRILGAKGKKDRYTIFGQYSLQLLREYYKQYKPKKLLFEGQFGGQYSTTSVSRILFKAISRSGVPKRGGLHSLRHSFATHLLESGTDLRYIQELLGHNSSTTTEIYTYVSNKHIERIKSPIDEFLD</sequence>
<dbReference type="InterPro" id="IPR013762">
    <property type="entry name" value="Integrase-like_cat_sf"/>
</dbReference>
<dbReference type="GO" id="GO:0003677">
    <property type="term" value="F:DNA binding"/>
    <property type="evidence" value="ECO:0007669"/>
    <property type="project" value="UniProtKB-KW"/>
</dbReference>
<keyword evidence="3" id="KW-0238">DNA-binding</keyword>
<dbReference type="InterPro" id="IPR050090">
    <property type="entry name" value="Tyrosine_recombinase_XerCD"/>
</dbReference>
<evidence type="ECO:0000313" key="7">
    <source>
        <dbReference type="Proteomes" id="UP000679220"/>
    </source>
</evidence>
<evidence type="ECO:0000256" key="4">
    <source>
        <dbReference type="ARBA" id="ARBA00023172"/>
    </source>
</evidence>
<evidence type="ECO:0000256" key="1">
    <source>
        <dbReference type="ARBA" id="ARBA00008857"/>
    </source>
</evidence>
<keyword evidence="2" id="KW-0229">DNA integration</keyword>
<dbReference type="InterPro" id="IPR011010">
    <property type="entry name" value="DNA_brk_join_enz"/>
</dbReference>
<dbReference type="InterPro" id="IPR004107">
    <property type="entry name" value="Integrase_SAM-like_N"/>
</dbReference>
<dbReference type="GO" id="GO:0015074">
    <property type="term" value="P:DNA integration"/>
    <property type="evidence" value="ECO:0007669"/>
    <property type="project" value="UniProtKB-KW"/>
</dbReference>
<dbReference type="PANTHER" id="PTHR30349">
    <property type="entry name" value="PHAGE INTEGRASE-RELATED"/>
    <property type="match status" value="1"/>
</dbReference>
<dbReference type="Proteomes" id="UP000679220">
    <property type="component" value="Unassembled WGS sequence"/>
</dbReference>
<dbReference type="InterPro" id="IPR010998">
    <property type="entry name" value="Integrase_recombinase_N"/>
</dbReference>
<evidence type="ECO:0000259" key="5">
    <source>
        <dbReference type="PROSITE" id="PS51898"/>
    </source>
</evidence>
<evidence type="ECO:0000313" key="6">
    <source>
        <dbReference type="EMBL" id="MBR8538363.1"/>
    </source>
</evidence>
<name>A0A941J0W4_9BACT</name>